<dbReference type="AlphaFoldDB" id="A0AAV6J0T1"/>
<evidence type="ECO:0000313" key="1">
    <source>
        <dbReference type="EMBL" id="KAG5533129.1"/>
    </source>
</evidence>
<accession>A0AAV6J0T1</accession>
<organism evidence="1 2">
    <name type="scientific">Rhododendron griersonianum</name>
    <dbReference type="NCBI Taxonomy" id="479676"/>
    <lineage>
        <taxon>Eukaryota</taxon>
        <taxon>Viridiplantae</taxon>
        <taxon>Streptophyta</taxon>
        <taxon>Embryophyta</taxon>
        <taxon>Tracheophyta</taxon>
        <taxon>Spermatophyta</taxon>
        <taxon>Magnoliopsida</taxon>
        <taxon>eudicotyledons</taxon>
        <taxon>Gunneridae</taxon>
        <taxon>Pentapetalae</taxon>
        <taxon>asterids</taxon>
        <taxon>Ericales</taxon>
        <taxon>Ericaceae</taxon>
        <taxon>Ericoideae</taxon>
        <taxon>Rhodoreae</taxon>
        <taxon>Rhododendron</taxon>
    </lineage>
</organism>
<keyword evidence="2" id="KW-1185">Reference proteome</keyword>
<reference evidence="1" key="1">
    <citation type="submission" date="2020-08" db="EMBL/GenBank/DDBJ databases">
        <title>Plant Genome Project.</title>
        <authorList>
            <person name="Zhang R.-G."/>
        </authorList>
    </citation>
    <scope>NUCLEOTIDE SEQUENCE</scope>
    <source>
        <strain evidence="1">WSP0</strain>
        <tissue evidence="1">Leaf</tissue>
    </source>
</reference>
<comment type="caution">
    <text evidence="1">The sequence shown here is derived from an EMBL/GenBank/DDBJ whole genome shotgun (WGS) entry which is preliminary data.</text>
</comment>
<dbReference type="EMBL" id="JACTNZ010000009">
    <property type="protein sequence ID" value="KAG5533129.1"/>
    <property type="molecule type" value="Genomic_DNA"/>
</dbReference>
<evidence type="ECO:0000313" key="2">
    <source>
        <dbReference type="Proteomes" id="UP000823749"/>
    </source>
</evidence>
<proteinExistence type="predicted"/>
<dbReference type="Proteomes" id="UP000823749">
    <property type="component" value="Chromosome 9"/>
</dbReference>
<protein>
    <submittedName>
        <fullName evidence="1">Uncharacterized protein</fullName>
    </submittedName>
</protein>
<name>A0AAV6J0T1_9ERIC</name>
<sequence>MEITDLLCRALQHKSLDILNVINLVSITKALLQTLREDGFDHLLMNVKLILHTVRY</sequence>
<gene>
    <name evidence="1" type="ORF">RHGRI_027375</name>
</gene>